<dbReference type="InterPro" id="IPR050767">
    <property type="entry name" value="Sel1_AlgK"/>
</dbReference>
<dbReference type="SMART" id="SM00671">
    <property type="entry name" value="SEL1"/>
    <property type="match status" value="3"/>
</dbReference>
<dbReference type="Pfam" id="PF08238">
    <property type="entry name" value="Sel1"/>
    <property type="match status" value="3"/>
</dbReference>
<dbReference type="Gene3D" id="1.25.40.10">
    <property type="entry name" value="Tetratricopeptide repeat domain"/>
    <property type="match status" value="2"/>
</dbReference>
<evidence type="ECO:0000313" key="1">
    <source>
        <dbReference type="EMBL" id="QUN05306.1"/>
    </source>
</evidence>
<dbReference type="PANTHER" id="PTHR11102">
    <property type="entry name" value="SEL-1-LIKE PROTEIN"/>
    <property type="match status" value="1"/>
</dbReference>
<organism evidence="1 2">
    <name type="scientific">Shewanella yunxiaonensis</name>
    <dbReference type="NCBI Taxonomy" id="2829809"/>
    <lineage>
        <taxon>Bacteria</taxon>
        <taxon>Pseudomonadati</taxon>
        <taxon>Pseudomonadota</taxon>
        <taxon>Gammaproteobacteria</taxon>
        <taxon>Alteromonadales</taxon>
        <taxon>Shewanellaceae</taxon>
        <taxon>Shewanella</taxon>
    </lineage>
</organism>
<dbReference type="EMBL" id="CP073587">
    <property type="protein sequence ID" value="QUN05306.1"/>
    <property type="molecule type" value="Genomic_DNA"/>
</dbReference>
<dbReference type="InterPro" id="IPR011990">
    <property type="entry name" value="TPR-like_helical_dom_sf"/>
</dbReference>
<dbReference type="Proteomes" id="UP000679575">
    <property type="component" value="Chromosome"/>
</dbReference>
<dbReference type="PANTHER" id="PTHR11102:SF160">
    <property type="entry name" value="ERAD-ASSOCIATED E3 UBIQUITIN-PROTEIN LIGASE COMPONENT HRD3"/>
    <property type="match status" value="1"/>
</dbReference>
<dbReference type="InterPro" id="IPR006597">
    <property type="entry name" value="Sel1-like"/>
</dbReference>
<gene>
    <name evidence="1" type="ORF">KDN34_14055</name>
</gene>
<name>A0ABX7YT74_9GAMM</name>
<keyword evidence="2" id="KW-1185">Reference proteome</keyword>
<reference evidence="1 2" key="1">
    <citation type="submission" date="2021-04" db="EMBL/GenBank/DDBJ databases">
        <title>Novel species identification of genus Shewanella.</title>
        <authorList>
            <person name="Liu G."/>
        </authorList>
    </citation>
    <scope>NUCLEOTIDE SEQUENCE [LARGE SCALE GENOMIC DNA]</scope>
    <source>
        <strain evidence="1 2">FJAT-54481</strain>
    </source>
</reference>
<accession>A0ABX7YT74</accession>
<sequence>MQDTVVRYPRVLITLFSGLAMIVPADTWAFAVPQPQQELIASKVAYVQLSAEEGSAEAQYLLGLMYVSGRFVNADKVLGVSWLKKSADNGSANAQKTLADLAFEGKLIKRDLSLAEHWYLKLADKDRWAQFRLGFIYAAGGDGVSRHCGKAVKYFTAAGDNVSMGNAAWILATCPEKQFRDGEKAVQLATDLLKTNEQDPTNLDNLAAAYAELGNFNEAVKAQRQAIAALQADKGKIRDKEDEFKSRLRDYLQHKPYREILPLD</sequence>
<proteinExistence type="predicted"/>
<protein>
    <submittedName>
        <fullName evidence="1">Sel1 repeat family protein</fullName>
    </submittedName>
</protein>
<dbReference type="SUPFAM" id="SSF81901">
    <property type="entry name" value="HCP-like"/>
    <property type="match status" value="1"/>
</dbReference>
<evidence type="ECO:0000313" key="2">
    <source>
        <dbReference type="Proteomes" id="UP000679575"/>
    </source>
</evidence>